<gene>
    <name evidence="2" type="ORF">HMPREF9470_02139</name>
</gene>
<accession>A0A0J9C6Q7</accession>
<evidence type="ECO:0000256" key="1">
    <source>
        <dbReference type="SAM" id="SignalP"/>
    </source>
</evidence>
<dbReference type="Proteomes" id="UP000037392">
    <property type="component" value="Unassembled WGS sequence"/>
</dbReference>
<sequence length="57" mass="6279">MKRIGVMLGVSILIISISACSSPSVTSEDTWVNLSGELKSVRGMYRLYILTQNMKNS</sequence>
<dbReference type="PATRIC" id="fig|742734.4.peg.2300"/>
<organism evidence="2 3">
    <name type="scientific">[Clostridium] citroniae WAL-19142</name>
    <dbReference type="NCBI Taxonomy" id="742734"/>
    <lineage>
        <taxon>Bacteria</taxon>
        <taxon>Bacillati</taxon>
        <taxon>Bacillota</taxon>
        <taxon>Clostridia</taxon>
        <taxon>Lachnospirales</taxon>
        <taxon>Lachnospiraceae</taxon>
        <taxon>Enterocloster</taxon>
    </lineage>
</organism>
<dbReference type="AlphaFoldDB" id="A0A0J9C6Q7"/>
<proteinExistence type="predicted"/>
<protein>
    <submittedName>
        <fullName evidence="2">Uncharacterized protein</fullName>
    </submittedName>
</protein>
<dbReference type="EMBL" id="ADLK01000019">
    <property type="protein sequence ID" value="KMW20124.1"/>
    <property type="molecule type" value="Genomic_DNA"/>
</dbReference>
<reference evidence="2 3" key="1">
    <citation type="submission" date="2011-04" db="EMBL/GenBank/DDBJ databases">
        <title>The Genome Sequence of Clostridium citroniae WAL-19142.</title>
        <authorList>
            <consortium name="The Broad Institute Genome Sequencing Platform"/>
            <person name="Earl A."/>
            <person name="Ward D."/>
            <person name="Feldgarden M."/>
            <person name="Gevers D."/>
            <person name="Warren Y.A."/>
            <person name="Tyrrell K.L."/>
            <person name="Citron D.M."/>
            <person name="Goldstein E.J."/>
            <person name="Daigneault M."/>
            <person name="Allen-Vercoe E."/>
            <person name="Young S.K."/>
            <person name="Zeng Q."/>
            <person name="Gargeya S."/>
            <person name="Fitzgerald M."/>
            <person name="Haas B."/>
            <person name="Abouelleil A."/>
            <person name="Alvarado L."/>
            <person name="Arachchi H.M."/>
            <person name="Berlin A."/>
            <person name="Brown A."/>
            <person name="Chapman S.B."/>
            <person name="Chen Z."/>
            <person name="Dunbar C."/>
            <person name="Freedman E."/>
            <person name="Gearin G."/>
            <person name="Gellesch M."/>
            <person name="Goldberg J."/>
            <person name="Griggs A."/>
            <person name="Gujja S."/>
            <person name="Heilman E.R."/>
            <person name="Heiman D."/>
            <person name="Howarth C."/>
            <person name="Larson L."/>
            <person name="Lui A."/>
            <person name="MacDonald P.J."/>
            <person name="Mehta T."/>
            <person name="Montmayeur A."/>
            <person name="Murphy C."/>
            <person name="Neiman D."/>
            <person name="Pearson M."/>
            <person name="Priest M."/>
            <person name="Roberts A."/>
            <person name="Saif S."/>
            <person name="Shea T."/>
            <person name="Shenoy N."/>
            <person name="Sisk P."/>
            <person name="Stolte C."/>
            <person name="Sykes S."/>
            <person name="White J."/>
            <person name="Yandava C."/>
            <person name="Wortman J."/>
            <person name="Nusbaum C."/>
            <person name="Birren B."/>
        </authorList>
    </citation>
    <scope>NUCLEOTIDE SEQUENCE [LARGE SCALE GENOMIC DNA]</scope>
    <source>
        <strain evidence="2 3">WAL-19142</strain>
    </source>
</reference>
<dbReference type="PROSITE" id="PS51257">
    <property type="entry name" value="PROKAR_LIPOPROTEIN"/>
    <property type="match status" value="1"/>
</dbReference>
<name>A0A0J9C6Q7_9FIRM</name>
<evidence type="ECO:0000313" key="3">
    <source>
        <dbReference type="Proteomes" id="UP000037392"/>
    </source>
</evidence>
<feature type="signal peptide" evidence="1">
    <location>
        <begin position="1"/>
        <end position="21"/>
    </location>
</feature>
<keyword evidence="1" id="KW-0732">Signal</keyword>
<comment type="caution">
    <text evidence="2">The sequence shown here is derived from an EMBL/GenBank/DDBJ whole genome shotgun (WGS) entry which is preliminary data.</text>
</comment>
<feature type="chain" id="PRO_5039024514" evidence="1">
    <location>
        <begin position="22"/>
        <end position="57"/>
    </location>
</feature>
<evidence type="ECO:0000313" key="2">
    <source>
        <dbReference type="EMBL" id="KMW20124.1"/>
    </source>
</evidence>